<name>A0AAF3E8Q7_9BILA</name>
<feature type="region of interest" description="Disordered" evidence="1">
    <location>
        <begin position="321"/>
        <end position="344"/>
    </location>
</feature>
<evidence type="ECO:0000256" key="1">
    <source>
        <dbReference type="SAM" id="MobiDB-lite"/>
    </source>
</evidence>
<protein>
    <submittedName>
        <fullName evidence="3">Uncharacterized protein</fullName>
    </submittedName>
</protein>
<keyword evidence="2" id="KW-1185">Reference proteome</keyword>
<reference evidence="3" key="1">
    <citation type="submission" date="2024-02" db="UniProtKB">
        <authorList>
            <consortium name="WormBaseParasite"/>
        </authorList>
    </citation>
    <scope>IDENTIFICATION</scope>
</reference>
<proteinExistence type="predicted"/>
<dbReference type="Proteomes" id="UP000887575">
    <property type="component" value="Unassembled WGS sequence"/>
</dbReference>
<sequence>MDSHFSPDPTNDPMLQQLFRIFSFFADLCPSGTLSPPQAHFILAELQKACELPTTSRDFVFDSDCITFRELLTYIEALFLDRDELEAAVQRLFEQLISQIIRKDFVLYRRRRNGCSPFSQRSQWKAAWITIVPGTLNLRPVHKPNEKETLTLEKTTIVLVGPKEDEHYLLYVDSGKKHYALAHMDNISRNSLVKDIKMGITFRTRVELSEHHRRIAQRSFGVHGKNRELSWRLALEAENARLLQIIEEGKRSLRDEEIVRSLAARMLEEERGKNEQLTQLLAHFERQLRLSNQPENTTITINLERIEEEENDEVQVIERDEEGGNLRDSHFTDTDSTATASHFESEVERTPYDEANEISAVERARRERELYLITSTQSI</sequence>
<organism evidence="2 3">
    <name type="scientific">Mesorhabditis belari</name>
    <dbReference type="NCBI Taxonomy" id="2138241"/>
    <lineage>
        <taxon>Eukaryota</taxon>
        <taxon>Metazoa</taxon>
        <taxon>Ecdysozoa</taxon>
        <taxon>Nematoda</taxon>
        <taxon>Chromadorea</taxon>
        <taxon>Rhabditida</taxon>
        <taxon>Rhabditina</taxon>
        <taxon>Rhabditomorpha</taxon>
        <taxon>Rhabditoidea</taxon>
        <taxon>Rhabditidae</taxon>
        <taxon>Mesorhabditinae</taxon>
        <taxon>Mesorhabditis</taxon>
    </lineage>
</organism>
<evidence type="ECO:0000313" key="2">
    <source>
        <dbReference type="Proteomes" id="UP000887575"/>
    </source>
</evidence>
<dbReference type="WBParaSite" id="MBELARI_LOCUS10298">
    <property type="protein sequence ID" value="MBELARI_LOCUS10298"/>
    <property type="gene ID" value="MBELARI_LOCUS10298"/>
</dbReference>
<evidence type="ECO:0000313" key="3">
    <source>
        <dbReference type="WBParaSite" id="MBELARI_LOCUS10298"/>
    </source>
</evidence>
<accession>A0AAF3E8Q7</accession>
<dbReference type="AlphaFoldDB" id="A0AAF3E8Q7"/>
<feature type="compositionally biased region" description="Basic and acidic residues" evidence="1">
    <location>
        <begin position="321"/>
        <end position="333"/>
    </location>
</feature>